<evidence type="ECO:0000256" key="7">
    <source>
        <dbReference type="SAM" id="Phobius"/>
    </source>
</evidence>
<feature type="transmembrane region" description="Helical" evidence="7">
    <location>
        <begin position="131"/>
        <end position="150"/>
    </location>
</feature>
<dbReference type="PROSITE" id="PS50850">
    <property type="entry name" value="MFS"/>
    <property type="match status" value="1"/>
</dbReference>
<dbReference type="Gene3D" id="1.20.1250.20">
    <property type="entry name" value="MFS general substrate transporter like domains"/>
    <property type="match status" value="1"/>
</dbReference>
<keyword evidence="4 7" id="KW-0812">Transmembrane</keyword>
<dbReference type="InterPro" id="IPR036259">
    <property type="entry name" value="MFS_trans_sf"/>
</dbReference>
<keyword evidence="3" id="KW-1003">Cell membrane</keyword>
<feature type="transmembrane region" description="Helical" evidence="7">
    <location>
        <begin position="247"/>
        <end position="265"/>
    </location>
</feature>
<dbReference type="EMBL" id="FLUQ01000002">
    <property type="protein sequence ID" value="SBW06265.1"/>
    <property type="molecule type" value="Genomic_DNA"/>
</dbReference>
<dbReference type="InterPro" id="IPR020846">
    <property type="entry name" value="MFS_dom"/>
</dbReference>
<feature type="transmembrane region" description="Helical" evidence="7">
    <location>
        <begin position="98"/>
        <end position="119"/>
    </location>
</feature>
<evidence type="ECO:0000259" key="8">
    <source>
        <dbReference type="PROSITE" id="PS50850"/>
    </source>
</evidence>
<name>A0A212K414_9DELT</name>
<sequence>MSVPYYFWFPISVSMGMGFMSLSIPPVANQFMELFGVGYGGLSFFLSIYYWTHSFIQVPAGLLLDRIGVVRSLILCIAVSLVSSLAPFLEPDSLPLAVAGRFLLGMCTGGLFLITVKIIKALTPPVYVSRVQGVQGAAVALGTMLPYLLLPLAGGYGWAASYVACAAFCFVIAYGAYKMPLRAMRRSHAHPTLRETWESIKVIATSREVWFLGCCHGLSFGTMMTVIGNWLPSILVDMRPGTAIEDWALFTSAMLFVGMFGRISGGEMARKVPRGIILNRAMFVVAATHLILAVSGFAALSIVVAFLAAFLCSLTFSPVFTLATDTAQPAYVATAVGFMNMIANILNVLLILFLGLLRDATGSFTAGLCISGTAALVFCILTRNLAKTIGENRP</sequence>
<evidence type="ECO:0000256" key="2">
    <source>
        <dbReference type="ARBA" id="ARBA00022448"/>
    </source>
</evidence>
<feature type="transmembrane region" description="Helical" evidence="7">
    <location>
        <begin position="363"/>
        <end position="386"/>
    </location>
</feature>
<feature type="transmembrane region" description="Helical" evidence="7">
    <location>
        <begin position="156"/>
        <end position="177"/>
    </location>
</feature>
<feature type="transmembrane region" description="Helical" evidence="7">
    <location>
        <begin position="63"/>
        <end position="86"/>
    </location>
</feature>
<evidence type="ECO:0000313" key="9">
    <source>
        <dbReference type="EMBL" id="SBW06265.1"/>
    </source>
</evidence>
<feature type="transmembrane region" description="Helical" evidence="7">
    <location>
        <begin position="209"/>
        <end position="227"/>
    </location>
</feature>
<feature type="transmembrane region" description="Helical" evidence="7">
    <location>
        <begin position="34"/>
        <end position="51"/>
    </location>
</feature>
<accession>A0A212K414</accession>
<reference evidence="9" key="1">
    <citation type="submission" date="2016-04" db="EMBL/GenBank/DDBJ databases">
        <authorList>
            <person name="Evans L.H."/>
            <person name="Alamgir A."/>
            <person name="Owens N."/>
            <person name="Weber N.D."/>
            <person name="Virtaneva K."/>
            <person name="Barbian K."/>
            <person name="Babar A."/>
            <person name="Rosenke K."/>
        </authorList>
    </citation>
    <scope>NUCLEOTIDE SEQUENCE</scope>
    <source>
        <strain evidence="9">86</strain>
    </source>
</reference>
<keyword evidence="5 7" id="KW-1133">Transmembrane helix</keyword>
<dbReference type="SUPFAM" id="SSF103473">
    <property type="entry name" value="MFS general substrate transporter"/>
    <property type="match status" value="1"/>
</dbReference>
<feature type="domain" description="Major facilitator superfamily (MFS) profile" evidence="8">
    <location>
        <begin position="1"/>
        <end position="390"/>
    </location>
</feature>
<keyword evidence="2" id="KW-0813">Transport</keyword>
<protein>
    <recommendedName>
        <fullName evidence="8">Major facilitator superfamily (MFS) profile domain-containing protein</fullName>
    </recommendedName>
</protein>
<dbReference type="InterPro" id="IPR050171">
    <property type="entry name" value="MFS_Transporters"/>
</dbReference>
<evidence type="ECO:0000256" key="3">
    <source>
        <dbReference type="ARBA" id="ARBA00022475"/>
    </source>
</evidence>
<organism evidence="9">
    <name type="scientific">uncultured delta proteobacterium</name>
    <dbReference type="NCBI Taxonomy" id="34034"/>
    <lineage>
        <taxon>Bacteria</taxon>
        <taxon>Deltaproteobacteria</taxon>
        <taxon>environmental samples</taxon>
    </lineage>
</organism>
<dbReference type="GO" id="GO:0022857">
    <property type="term" value="F:transmembrane transporter activity"/>
    <property type="evidence" value="ECO:0007669"/>
    <property type="project" value="InterPro"/>
</dbReference>
<feature type="transmembrane region" description="Helical" evidence="7">
    <location>
        <begin position="303"/>
        <end position="323"/>
    </location>
</feature>
<evidence type="ECO:0000256" key="6">
    <source>
        <dbReference type="ARBA" id="ARBA00023136"/>
    </source>
</evidence>
<evidence type="ECO:0000256" key="4">
    <source>
        <dbReference type="ARBA" id="ARBA00022692"/>
    </source>
</evidence>
<feature type="transmembrane region" description="Helical" evidence="7">
    <location>
        <begin position="7"/>
        <end position="28"/>
    </location>
</feature>
<gene>
    <name evidence="9" type="ORF">KL86DPRO_20632</name>
</gene>
<proteinExistence type="predicted"/>
<dbReference type="PANTHER" id="PTHR23517">
    <property type="entry name" value="RESISTANCE PROTEIN MDTM, PUTATIVE-RELATED-RELATED"/>
    <property type="match status" value="1"/>
</dbReference>
<evidence type="ECO:0000256" key="5">
    <source>
        <dbReference type="ARBA" id="ARBA00022989"/>
    </source>
</evidence>
<feature type="transmembrane region" description="Helical" evidence="7">
    <location>
        <begin position="330"/>
        <end position="357"/>
    </location>
</feature>
<keyword evidence="6 7" id="KW-0472">Membrane</keyword>
<dbReference type="GO" id="GO:0005886">
    <property type="term" value="C:plasma membrane"/>
    <property type="evidence" value="ECO:0007669"/>
    <property type="project" value="UniProtKB-SubCell"/>
</dbReference>
<dbReference type="AlphaFoldDB" id="A0A212K414"/>
<dbReference type="InterPro" id="IPR011701">
    <property type="entry name" value="MFS"/>
</dbReference>
<comment type="subcellular location">
    <subcellularLocation>
        <location evidence="1">Cell membrane</location>
        <topology evidence="1">Multi-pass membrane protein</topology>
    </subcellularLocation>
</comment>
<feature type="transmembrane region" description="Helical" evidence="7">
    <location>
        <begin position="277"/>
        <end position="297"/>
    </location>
</feature>
<dbReference type="Pfam" id="PF07690">
    <property type="entry name" value="MFS_1"/>
    <property type="match status" value="1"/>
</dbReference>
<evidence type="ECO:0000256" key="1">
    <source>
        <dbReference type="ARBA" id="ARBA00004651"/>
    </source>
</evidence>